<feature type="domain" description="AB hydrolase-1" evidence="4">
    <location>
        <begin position="21"/>
        <end position="255"/>
    </location>
</feature>
<evidence type="ECO:0000313" key="6">
    <source>
        <dbReference type="Proteomes" id="UP001597427"/>
    </source>
</evidence>
<gene>
    <name evidence="3 5" type="primary">menH</name>
    <name evidence="5" type="ORF">ACFSR0_07980</name>
</gene>
<evidence type="ECO:0000256" key="3">
    <source>
        <dbReference type="HAMAP-Rule" id="MF_01660"/>
    </source>
</evidence>
<dbReference type="EMBL" id="JBHUMO010000044">
    <property type="protein sequence ID" value="MFD2729362.1"/>
    <property type="molecule type" value="Genomic_DNA"/>
</dbReference>
<protein>
    <recommendedName>
        <fullName evidence="3">Putative 2-succinyl-6-hydroxy-2,4-cyclohexadiene-1-carboxylate synthase</fullName>
        <shortName evidence="3">SHCHC synthase</shortName>
        <ecNumber evidence="3">4.2.99.20</ecNumber>
    </recommendedName>
</protein>
<dbReference type="SUPFAM" id="SSF53474">
    <property type="entry name" value="alpha/beta-Hydrolases"/>
    <property type="match status" value="1"/>
</dbReference>
<comment type="similarity">
    <text evidence="3">Belongs to the AB hydrolase superfamily. MenH family.</text>
</comment>
<organism evidence="5 6">
    <name type="scientific">Enterococcus camelliae</name>
    <dbReference type="NCBI Taxonomy" id="453959"/>
    <lineage>
        <taxon>Bacteria</taxon>
        <taxon>Bacillati</taxon>
        <taxon>Bacillota</taxon>
        <taxon>Bacilli</taxon>
        <taxon>Lactobacillales</taxon>
        <taxon>Enterococcaceae</taxon>
        <taxon>Enterococcus</taxon>
    </lineage>
</organism>
<dbReference type="InterPro" id="IPR000073">
    <property type="entry name" value="AB_hydrolase_1"/>
</dbReference>
<dbReference type="RefSeq" id="WP_379981630.1">
    <property type="nucleotide sequence ID" value="NZ_JBHUMO010000044.1"/>
</dbReference>
<dbReference type="InterPro" id="IPR029058">
    <property type="entry name" value="AB_hydrolase_fold"/>
</dbReference>
<keyword evidence="6" id="KW-1185">Reference proteome</keyword>
<evidence type="ECO:0000313" key="5">
    <source>
        <dbReference type="EMBL" id="MFD2729362.1"/>
    </source>
</evidence>
<evidence type="ECO:0000256" key="1">
    <source>
        <dbReference type="ARBA" id="ARBA00022428"/>
    </source>
</evidence>
<comment type="caution">
    <text evidence="5">The sequence shown here is derived from an EMBL/GenBank/DDBJ whole genome shotgun (WGS) entry which is preliminary data.</text>
</comment>
<dbReference type="NCBIfam" id="TIGR03695">
    <property type="entry name" value="menH_SHCHC"/>
    <property type="match status" value="1"/>
</dbReference>
<comment type="pathway">
    <text evidence="3">Quinol/quinone metabolism; menaquinone biosynthesis.</text>
</comment>
<reference evidence="6" key="1">
    <citation type="journal article" date="2019" name="Int. J. Syst. Evol. Microbiol.">
        <title>The Global Catalogue of Microorganisms (GCM) 10K type strain sequencing project: providing services to taxonomists for standard genome sequencing and annotation.</title>
        <authorList>
            <consortium name="The Broad Institute Genomics Platform"/>
            <consortium name="The Broad Institute Genome Sequencing Center for Infectious Disease"/>
            <person name="Wu L."/>
            <person name="Ma J."/>
        </authorList>
    </citation>
    <scope>NUCLEOTIDE SEQUENCE [LARGE SCALE GENOMIC DNA]</scope>
    <source>
        <strain evidence="6">TISTR 932</strain>
    </source>
</reference>
<sequence length="275" mass="30953">MKKKEHTFAYEWARPYQSQLPTIVCLHGFTGTRHTFQSIADQLSTVNWLLIDCLGHGESPIAIKSEAYQFENVVTELAHFVQQLGLQTYHLLGYSMGARLALGWATVYPERIQTLSLESGSPGLATQIERQKRREKDARLAQKIEQEGVRSFVTDWEKLPLFASQSKLPTQVQLTVRHERLSQQATGLANSLRGMGTGSQPNYWPQLAQFTRPVAILVGALDTKFVAIGQQMHQLFPNSTLTVFSGVGHCIHLETPQLFGAFFEQWLGQAKEKVE</sequence>
<comment type="function">
    <text evidence="3">Catalyzes a proton abstraction reaction that results in 2,5-elimination of pyruvate from 2-succinyl-5-enolpyruvyl-6-hydroxy-3-cyclohexene-1-carboxylate (SEPHCHC) and the formation of 2-succinyl-6-hydroxy-2,4-cyclohexadiene-1-carboxylate (SHCHC).</text>
</comment>
<proteinExistence type="inferred from homology"/>
<evidence type="ECO:0000259" key="4">
    <source>
        <dbReference type="Pfam" id="PF00561"/>
    </source>
</evidence>
<dbReference type="InterPro" id="IPR022485">
    <property type="entry name" value="SHCHC_synthase_MenH"/>
</dbReference>
<dbReference type="EC" id="4.2.99.20" evidence="3"/>
<evidence type="ECO:0000256" key="2">
    <source>
        <dbReference type="ARBA" id="ARBA00023239"/>
    </source>
</evidence>
<comment type="pathway">
    <text evidence="3">Quinol/quinone metabolism; 1,4-dihydroxy-2-naphthoate biosynthesis; 1,4-dihydroxy-2-naphthoate from chorismate: step 3/7.</text>
</comment>
<dbReference type="Proteomes" id="UP001597427">
    <property type="component" value="Unassembled WGS sequence"/>
</dbReference>
<accession>A0ABW5TKA8</accession>
<keyword evidence="2 3" id="KW-0456">Lyase</keyword>
<name>A0ABW5TKA8_9ENTE</name>
<comment type="catalytic activity">
    <reaction evidence="3">
        <text>5-enolpyruvoyl-6-hydroxy-2-succinyl-cyclohex-3-ene-1-carboxylate = (1R,6R)-6-hydroxy-2-succinyl-cyclohexa-2,4-diene-1-carboxylate + pyruvate</text>
        <dbReference type="Rhea" id="RHEA:25597"/>
        <dbReference type="ChEBI" id="CHEBI:15361"/>
        <dbReference type="ChEBI" id="CHEBI:58689"/>
        <dbReference type="ChEBI" id="CHEBI:58818"/>
        <dbReference type="EC" id="4.2.99.20"/>
    </reaction>
</comment>
<dbReference type="Pfam" id="PF00561">
    <property type="entry name" value="Abhydrolase_1"/>
    <property type="match status" value="1"/>
</dbReference>
<dbReference type="Gene3D" id="3.40.50.1820">
    <property type="entry name" value="alpha/beta hydrolase"/>
    <property type="match status" value="1"/>
</dbReference>
<keyword evidence="1 3" id="KW-0474">Menaquinone biosynthesis</keyword>
<dbReference type="HAMAP" id="MF_01660">
    <property type="entry name" value="MenH"/>
    <property type="match status" value="1"/>
</dbReference>
<dbReference type="PANTHER" id="PTHR42916:SF1">
    <property type="entry name" value="PROTEIN PHYLLO, CHLOROPLASTIC"/>
    <property type="match status" value="1"/>
</dbReference>
<dbReference type="GO" id="GO:0070205">
    <property type="term" value="F:2-succinyl-6-hydroxy-2,4-cyclohexadiene-1-carboxylate synthase activity"/>
    <property type="evidence" value="ECO:0007669"/>
    <property type="project" value="UniProtKB-EC"/>
</dbReference>
<dbReference type="PANTHER" id="PTHR42916">
    <property type="entry name" value="2-SUCCINYL-5-ENOLPYRUVYL-6-HYDROXY-3-CYCLOHEXENE-1-CARBOXYLATE SYNTHASE"/>
    <property type="match status" value="1"/>
</dbReference>
<comment type="subunit">
    <text evidence="3">Monomer.</text>
</comment>